<dbReference type="Gene3D" id="3.30.559.30">
    <property type="entry name" value="Nonribosomal peptide synthetase, condensation domain"/>
    <property type="match status" value="1"/>
</dbReference>
<keyword evidence="10" id="KW-1185">Reference proteome</keyword>
<sequence length="1553" mass="176045">MRLTEEQIDKGRRYWLNHLSGEIPRSVLPVQYPQSTAFELATYTLELPRHLTIQLSEITKGKKLALYVALLAGFLSWLGKVNGGQSDIALTIPVLPLPSEGDSISHTGIVVRNHVPNDATFKEILERVKLTITEGYKHQYVEQREFIEQLGLQQEEELSTPLAFAMSGLHHDADIRLLCEGRHETVVVANSLPDGINLYFHYNGRLFAPEAMEIYARSYIFSLEQYLKSPDMSICDALLLGKEEGQHLIKVFNDTDTTYSSELTIPELFERQVLLTPSHVAVCSEGMEMTYGDLNERANRLAGLLINQDIGPGSYVAVILDRSVQMIIGVLGILKAGAAYVPIEPGFPKSRVETILRSLPIRCIVTKTAVMSPFQELIWKIETLQDIIYLNETTAQPPTEEGDVRMAGALWDQVADKAVDRVTAGGFISSYSGLPFSEAEVDEYRDRVVDLARPYISAQSSVLEIGCGSGLISFSIAPLVNRFVGLDPSKRMLEMNRTKSTELRLAHTEWLEGYALQLEGMGANSFDLILMASTVQFFPGYLYFEQVVREAIRCLKPGGALIIADVMDLRQKEIFRDSLVQYRMQHGMAPNVRALSDQELYCDEAFFTDLQYRIPDIEHTEVLYRQEGFENELAFRYDVVVRKGMDDSQGKDDESFSEEDVIRRSRKRSWTLSHLDRYSELNPHTGLTSEHVAYVIFTSGTTGTPKGVVVRHRPVINLIEWVNRTFAVGIKDRLLFVTSLCFDLSVYDIFGTLASGGSIRIASEEELSDRELLLKILREEPITFWDSAPAALQQLATLMEIDSTHTIPNPSLRLVFLSGDWIPLTLPDVLKKHFPNVQVVALGGATEATIWSNYYPIQKVEEQWVSIPYGTPIQNARYYILDEELEPCPPFVPGDLYIGGECLASGYTNPQLTEERFIRDPYRELEVADARMYRTGDLARWLPDGVIEFLGRSDHQVKIRGYRIELGDIQAQLLKHPHVVEVLVTDWMDSHGSKSLCVYYTSSVELLHGELKEYLTSLLPDYMIPSYFVPLLVMPITPNGKINRSALPSPQEHIISNSSYEAPANSQEESLARIWEEVLGLERVGVTDDFYNVGGDSLKAVQVVAKANDYQFAISLSDMLYYRTIREIIQSGGLRVKDEAADGITKADQTESECAIEASAVASRKYNLQFDDNVEEMPYYYPCVMGAMYTKLRYEVGYPIPRGFLPVGGGLGLTVFSVPLSGRMEDRLLIDDIREIPGFDLLERLGVKGKPISFNSVEEGMAWCEERMREGHLVIGVGTTYYLNYSHDYLMEEGQFSGMLLEREQAILPHDEAGIHHSHMFLLVDHTGRGYTVYDSTYNFYGTISEDEMLRSFAGIGSLEFLKRYPLKYADAQRMVIDVSFDRFRPIPLHLLALELLEKYIHYYTSSEPFKHVTEESLIYTGVAAFRPFRKLLEDALLEENDYEKLYMFSIFWIRKWKYTYIFLRDFLMDVSSLLELPSLKKLIENNEESIQLLGGIFDQLEGAVARINTLPHAEMQTRLQLVLDELEGLEARQRKVFASLQSDLELQKEGLV</sequence>
<dbReference type="Gene3D" id="3.40.50.150">
    <property type="entry name" value="Vaccinia Virus protein VP39"/>
    <property type="match status" value="1"/>
</dbReference>
<dbReference type="InterPro" id="IPR001242">
    <property type="entry name" value="Condensation_dom"/>
</dbReference>
<dbReference type="PROSITE" id="PS00455">
    <property type="entry name" value="AMP_BINDING"/>
    <property type="match status" value="1"/>
</dbReference>
<dbReference type="InterPro" id="IPR042099">
    <property type="entry name" value="ANL_N_sf"/>
</dbReference>
<dbReference type="GO" id="GO:0017000">
    <property type="term" value="P:antibiotic biosynthetic process"/>
    <property type="evidence" value="ECO:0007669"/>
    <property type="project" value="UniProtKB-KW"/>
</dbReference>
<evidence type="ECO:0000256" key="5">
    <source>
        <dbReference type="ARBA" id="ARBA00022598"/>
    </source>
</evidence>
<accession>A0A3S1BFE7</accession>
<comment type="cofactor">
    <cofactor evidence="1">
        <name>pantetheine 4'-phosphate</name>
        <dbReference type="ChEBI" id="CHEBI:47942"/>
    </cofactor>
</comment>
<evidence type="ECO:0000313" key="9">
    <source>
        <dbReference type="EMBL" id="RUT40356.1"/>
    </source>
</evidence>
<keyword evidence="4" id="KW-0597">Phosphoprotein</keyword>
<evidence type="ECO:0000256" key="3">
    <source>
        <dbReference type="ARBA" id="ARBA00022450"/>
    </source>
</evidence>
<dbReference type="InterPro" id="IPR009081">
    <property type="entry name" value="PP-bd_ACP"/>
</dbReference>
<dbReference type="SUPFAM" id="SSF47336">
    <property type="entry name" value="ACP-like"/>
    <property type="match status" value="1"/>
</dbReference>
<dbReference type="Pfam" id="PF00668">
    <property type="entry name" value="Condensation"/>
    <property type="match status" value="1"/>
</dbReference>
<dbReference type="SUPFAM" id="SSF53335">
    <property type="entry name" value="S-adenosyl-L-methionine-dependent methyltransferases"/>
    <property type="match status" value="1"/>
</dbReference>
<dbReference type="Pfam" id="PF00550">
    <property type="entry name" value="PP-binding"/>
    <property type="match status" value="1"/>
</dbReference>
<dbReference type="NCBIfam" id="TIGR01733">
    <property type="entry name" value="AA-adenyl-dom"/>
    <property type="match status" value="1"/>
</dbReference>
<reference evidence="9 10" key="1">
    <citation type="submission" date="2018-12" db="EMBL/GenBank/DDBJ databases">
        <authorList>
            <person name="Sun L."/>
            <person name="Chen Z."/>
        </authorList>
    </citation>
    <scope>NUCLEOTIDE SEQUENCE [LARGE SCALE GENOMIC DNA]</scope>
    <source>
        <strain evidence="9 10">DSM 15890</strain>
    </source>
</reference>
<dbReference type="GO" id="GO:0044550">
    <property type="term" value="P:secondary metabolite biosynthetic process"/>
    <property type="evidence" value="ECO:0007669"/>
    <property type="project" value="TreeGrafter"/>
</dbReference>
<proteinExistence type="inferred from homology"/>
<dbReference type="SUPFAM" id="SSF56801">
    <property type="entry name" value="Acetyl-CoA synthetase-like"/>
    <property type="match status" value="1"/>
</dbReference>
<dbReference type="GO" id="GO:0031177">
    <property type="term" value="F:phosphopantetheine binding"/>
    <property type="evidence" value="ECO:0007669"/>
    <property type="project" value="TreeGrafter"/>
</dbReference>
<dbReference type="PROSITE" id="PS50075">
    <property type="entry name" value="CARRIER"/>
    <property type="match status" value="1"/>
</dbReference>
<protein>
    <submittedName>
        <fullName evidence="9">Amino acid adenylation domain-containing protein</fullName>
    </submittedName>
</protein>
<evidence type="ECO:0000256" key="4">
    <source>
        <dbReference type="ARBA" id="ARBA00022553"/>
    </source>
</evidence>
<dbReference type="Gene3D" id="3.40.50.980">
    <property type="match status" value="2"/>
</dbReference>
<gene>
    <name evidence="9" type="ORF">EJP82_25055</name>
</gene>
<dbReference type="InterPro" id="IPR045851">
    <property type="entry name" value="AMP-bd_C_sf"/>
</dbReference>
<evidence type="ECO:0000256" key="7">
    <source>
        <dbReference type="ARBA" id="ARBA00023268"/>
    </source>
</evidence>
<name>A0A3S1BFE7_9BACL</name>
<dbReference type="CDD" id="cd02440">
    <property type="entry name" value="AdoMet_MTases"/>
    <property type="match status" value="1"/>
</dbReference>
<dbReference type="InterPro" id="IPR036736">
    <property type="entry name" value="ACP-like_sf"/>
</dbReference>
<evidence type="ECO:0000256" key="1">
    <source>
        <dbReference type="ARBA" id="ARBA00001957"/>
    </source>
</evidence>
<dbReference type="PANTHER" id="PTHR45527">
    <property type="entry name" value="NONRIBOSOMAL PEPTIDE SYNTHETASE"/>
    <property type="match status" value="1"/>
</dbReference>
<comment type="caution">
    <text evidence="9">The sequence shown here is derived from an EMBL/GenBank/DDBJ whole genome shotgun (WGS) entry which is preliminary data.</text>
</comment>
<evidence type="ECO:0000313" key="10">
    <source>
        <dbReference type="Proteomes" id="UP000279446"/>
    </source>
</evidence>
<keyword evidence="6" id="KW-0045">Antibiotic biosynthesis</keyword>
<dbReference type="GO" id="GO:0008757">
    <property type="term" value="F:S-adenosylmethionine-dependent methyltransferase activity"/>
    <property type="evidence" value="ECO:0007669"/>
    <property type="project" value="InterPro"/>
</dbReference>
<dbReference type="PANTHER" id="PTHR45527:SF10">
    <property type="entry name" value="PYOCHELIN SYNTHASE PCHF"/>
    <property type="match status" value="1"/>
</dbReference>
<dbReference type="Gene3D" id="3.40.50.12780">
    <property type="entry name" value="N-terminal domain of ligase-like"/>
    <property type="match status" value="1"/>
</dbReference>
<dbReference type="EMBL" id="RZNY01000037">
    <property type="protein sequence ID" value="RUT40356.1"/>
    <property type="molecule type" value="Genomic_DNA"/>
</dbReference>
<dbReference type="InterPro" id="IPR010071">
    <property type="entry name" value="AA_adenyl_dom"/>
</dbReference>
<dbReference type="InterPro" id="IPR013216">
    <property type="entry name" value="Methyltransf_11"/>
</dbReference>
<evidence type="ECO:0000256" key="6">
    <source>
        <dbReference type="ARBA" id="ARBA00023194"/>
    </source>
</evidence>
<dbReference type="FunFam" id="1.10.1200.10:FF:000005">
    <property type="entry name" value="Nonribosomal peptide synthetase 1"/>
    <property type="match status" value="1"/>
</dbReference>
<dbReference type="InterPro" id="IPR000873">
    <property type="entry name" value="AMP-dep_synth/lig_dom"/>
</dbReference>
<dbReference type="GO" id="GO:0005737">
    <property type="term" value="C:cytoplasm"/>
    <property type="evidence" value="ECO:0007669"/>
    <property type="project" value="TreeGrafter"/>
</dbReference>
<dbReference type="InterPro" id="IPR029063">
    <property type="entry name" value="SAM-dependent_MTases_sf"/>
</dbReference>
<dbReference type="SUPFAM" id="SSF52777">
    <property type="entry name" value="CoA-dependent acyltransferases"/>
    <property type="match status" value="1"/>
</dbReference>
<evidence type="ECO:0000259" key="8">
    <source>
        <dbReference type="PROSITE" id="PS50075"/>
    </source>
</evidence>
<dbReference type="Pfam" id="PF08241">
    <property type="entry name" value="Methyltransf_11"/>
    <property type="match status" value="1"/>
</dbReference>
<keyword evidence="7" id="KW-0511">Multifunctional enzyme</keyword>
<dbReference type="GO" id="GO:0016874">
    <property type="term" value="F:ligase activity"/>
    <property type="evidence" value="ECO:0007669"/>
    <property type="project" value="UniProtKB-KW"/>
</dbReference>
<keyword evidence="3" id="KW-0596">Phosphopantetheine</keyword>
<evidence type="ECO:0000256" key="2">
    <source>
        <dbReference type="ARBA" id="ARBA00006432"/>
    </source>
</evidence>
<dbReference type="Proteomes" id="UP000279446">
    <property type="component" value="Unassembled WGS sequence"/>
</dbReference>
<dbReference type="InterPro" id="IPR020845">
    <property type="entry name" value="AMP-binding_CS"/>
</dbReference>
<dbReference type="Gene3D" id="3.30.300.30">
    <property type="match status" value="1"/>
</dbReference>
<dbReference type="OrthoDB" id="9765680at2"/>
<dbReference type="RefSeq" id="WP_127194795.1">
    <property type="nucleotide sequence ID" value="NZ_RZNY01000037.1"/>
</dbReference>
<keyword evidence="5" id="KW-0436">Ligase</keyword>
<feature type="domain" description="Carrier" evidence="8">
    <location>
        <begin position="1062"/>
        <end position="1136"/>
    </location>
</feature>
<comment type="similarity">
    <text evidence="2">Belongs to the ATP-dependent AMP-binding enzyme family.</text>
</comment>
<dbReference type="GO" id="GO:0043041">
    <property type="term" value="P:amino acid activation for nonribosomal peptide biosynthetic process"/>
    <property type="evidence" value="ECO:0007669"/>
    <property type="project" value="TreeGrafter"/>
</dbReference>
<dbReference type="Gene3D" id="1.10.1200.10">
    <property type="entry name" value="ACP-like"/>
    <property type="match status" value="1"/>
</dbReference>
<dbReference type="Pfam" id="PF00501">
    <property type="entry name" value="AMP-binding"/>
    <property type="match status" value="2"/>
</dbReference>
<organism evidence="9 10">
    <name type="scientific">Paenibacillus anaericanus</name>
    <dbReference type="NCBI Taxonomy" id="170367"/>
    <lineage>
        <taxon>Bacteria</taxon>
        <taxon>Bacillati</taxon>
        <taxon>Bacillota</taxon>
        <taxon>Bacilli</taxon>
        <taxon>Bacillales</taxon>
        <taxon>Paenibacillaceae</taxon>
        <taxon>Paenibacillus</taxon>
    </lineage>
</organism>